<feature type="transmembrane region" description="Helical" evidence="5">
    <location>
        <begin position="301"/>
        <end position="322"/>
    </location>
</feature>
<dbReference type="PANTHER" id="PTHR37422">
    <property type="entry name" value="TEICHURONIC ACID BIOSYNTHESIS PROTEIN TUAE"/>
    <property type="match status" value="1"/>
</dbReference>
<keyword evidence="4 5" id="KW-0472">Membrane</keyword>
<feature type="transmembrane region" description="Helical" evidence="5">
    <location>
        <begin position="278"/>
        <end position="294"/>
    </location>
</feature>
<feature type="transmembrane region" description="Helical" evidence="5">
    <location>
        <begin position="388"/>
        <end position="407"/>
    </location>
</feature>
<feature type="transmembrane region" description="Helical" evidence="5">
    <location>
        <begin position="147"/>
        <end position="164"/>
    </location>
</feature>
<dbReference type="PANTHER" id="PTHR37422:SF23">
    <property type="entry name" value="TEICHURONIC ACID BIOSYNTHESIS PROTEIN TUAE"/>
    <property type="match status" value="1"/>
</dbReference>
<feature type="transmembrane region" description="Helical" evidence="5">
    <location>
        <begin position="256"/>
        <end position="272"/>
    </location>
</feature>
<sequence length="480" mass="53253">MKSIFPESHRIPPIWWLSALFLSLLLALSWPFESLRWALAALGAGGFLLLALSSPRLCASALALFVFTGILTAVEVGFSFKAPQLFSLLAILGLGLRFVLGWRPTQRYPWFWLLPFGLILLSWLPSLGKADSAQLALNQDMTSIRLVFNYLLLVLTGLTLFGAASNLQELKRLHVLLVLSCLLTLAVGWLQQIGFYTGSYNPLDYLGKHSALVDFYGPFLRISPGTFANEYGEILQTVGILLIGWLYLFPERNQKWRFGLYLALAWVVASLVINFTRASWLVFVTGTFFLLALARPPLHRLLLLGSLLYGVFGGLFKLSQIISEAGLLVTVGQRFGELSDVTVESAGQRLDTWGLAWKAFWESPWIGHGLGRFVDTHNVPLQLLAETGILGCLVFYAAMGWVAWIMFKAWKQAENPELREIQIVWLVAFSGCLAFDLTNHGIFHFVLWVCIALGLATAHLNLHPAAAESIADPFPEGSGP</sequence>
<keyword evidence="2 5" id="KW-0812">Transmembrane</keyword>
<feature type="transmembrane region" description="Helical" evidence="5">
    <location>
        <begin position="84"/>
        <end position="102"/>
    </location>
</feature>
<dbReference type="InterPro" id="IPR051533">
    <property type="entry name" value="WaaL-like"/>
</dbReference>
<evidence type="ECO:0000256" key="1">
    <source>
        <dbReference type="ARBA" id="ARBA00004141"/>
    </source>
</evidence>
<accession>A0A2M7G4N1</accession>
<comment type="caution">
    <text evidence="7">The sequence shown here is derived from an EMBL/GenBank/DDBJ whole genome shotgun (WGS) entry which is preliminary data.</text>
</comment>
<evidence type="ECO:0000313" key="8">
    <source>
        <dbReference type="Proteomes" id="UP000231019"/>
    </source>
</evidence>
<feature type="transmembrane region" description="Helical" evidence="5">
    <location>
        <begin position="59"/>
        <end position="78"/>
    </location>
</feature>
<dbReference type="EMBL" id="PFFQ01000037">
    <property type="protein sequence ID" value="PIW16701.1"/>
    <property type="molecule type" value="Genomic_DNA"/>
</dbReference>
<feature type="transmembrane region" description="Helical" evidence="5">
    <location>
        <begin position="231"/>
        <end position="249"/>
    </location>
</feature>
<evidence type="ECO:0000256" key="2">
    <source>
        <dbReference type="ARBA" id="ARBA00022692"/>
    </source>
</evidence>
<evidence type="ECO:0000256" key="5">
    <source>
        <dbReference type="SAM" id="Phobius"/>
    </source>
</evidence>
<feature type="transmembrane region" description="Helical" evidence="5">
    <location>
        <begin position="109"/>
        <end position="127"/>
    </location>
</feature>
<evidence type="ECO:0000259" key="6">
    <source>
        <dbReference type="Pfam" id="PF04932"/>
    </source>
</evidence>
<gene>
    <name evidence="7" type="ORF">COW36_13125</name>
</gene>
<dbReference type="AlphaFoldDB" id="A0A2M7G4N1"/>
<keyword evidence="3 5" id="KW-1133">Transmembrane helix</keyword>
<evidence type="ECO:0000256" key="3">
    <source>
        <dbReference type="ARBA" id="ARBA00022989"/>
    </source>
</evidence>
<name>A0A2M7G4N1_9BACT</name>
<feature type="domain" description="O-antigen ligase-related" evidence="6">
    <location>
        <begin position="263"/>
        <end position="395"/>
    </location>
</feature>
<feature type="transmembrane region" description="Helical" evidence="5">
    <location>
        <begin position="35"/>
        <end position="52"/>
    </location>
</feature>
<evidence type="ECO:0000313" key="7">
    <source>
        <dbReference type="EMBL" id="PIW16701.1"/>
    </source>
</evidence>
<protein>
    <recommendedName>
        <fullName evidence="6">O-antigen ligase-related domain-containing protein</fullName>
    </recommendedName>
</protein>
<dbReference type="Pfam" id="PF04932">
    <property type="entry name" value="Wzy_C"/>
    <property type="match status" value="1"/>
</dbReference>
<dbReference type="Proteomes" id="UP000231019">
    <property type="component" value="Unassembled WGS sequence"/>
</dbReference>
<dbReference type="GO" id="GO:0016020">
    <property type="term" value="C:membrane"/>
    <property type="evidence" value="ECO:0007669"/>
    <property type="project" value="UniProtKB-SubCell"/>
</dbReference>
<feature type="transmembrane region" description="Helical" evidence="5">
    <location>
        <begin position="12"/>
        <end position="29"/>
    </location>
</feature>
<dbReference type="InterPro" id="IPR007016">
    <property type="entry name" value="O-antigen_ligase-rel_domated"/>
</dbReference>
<proteinExistence type="predicted"/>
<reference evidence="7 8" key="1">
    <citation type="submission" date="2017-09" db="EMBL/GenBank/DDBJ databases">
        <title>Depth-based differentiation of microbial function through sediment-hosted aquifers and enrichment of novel symbionts in the deep terrestrial subsurface.</title>
        <authorList>
            <person name="Probst A.J."/>
            <person name="Ladd B."/>
            <person name="Jarett J.K."/>
            <person name="Geller-Mcgrath D.E."/>
            <person name="Sieber C.M."/>
            <person name="Emerson J.B."/>
            <person name="Anantharaman K."/>
            <person name="Thomas B.C."/>
            <person name="Malmstrom R."/>
            <person name="Stieglmeier M."/>
            <person name="Klingl A."/>
            <person name="Woyke T."/>
            <person name="Ryan C.M."/>
            <person name="Banfield J.F."/>
        </authorList>
    </citation>
    <scope>NUCLEOTIDE SEQUENCE [LARGE SCALE GENOMIC DNA]</scope>
    <source>
        <strain evidence="7">CG17_big_fil_post_rev_8_21_14_2_50_48_46</strain>
    </source>
</reference>
<evidence type="ECO:0000256" key="4">
    <source>
        <dbReference type="ARBA" id="ARBA00023136"/>
    </source>
</evidence>
<comment type="subcellular location">
    <subcellularLocation>
        <location evidence="1">Membrane</location>
        <topology evidence="1">Multi-pass membrane protein</topology>
    </subcellularLocation>
</comment>
<feature type="transmembrane region" description="Helical" evidence="5">
    <location>
        <begin position="442"/>
        <end position="462"/>
    </location>
</feature>
<feature type="transmembrane region" description="Helical" evidence="5">
    <location>
        <begin position="176"/>
        <end position="196"/>
    </location>
</feature>
<organism evidence="7 8">
    <name type="scientific">bacterium (Candidatus Blackallbacteria) CG17_big_fil_post_rev_8_21_14_2_50_48_46</name>
    <dbReference type="NCBI Taxonomy" id="2014261"/>
    <lineage>
        <taxon>Bacteria</taxon>
        <taxon>Candidatus Blackallbacteria</taxon>
    </lineage>
</organism>